<dbReference type="EMBL" id="CAXLJL010000059">
    <property type="protein sequence ID" value="CAL5130256.1"/>
    <property type="molecule type" value="Genomic_DNA"/>
</dbReference>
<evidence type="ECO:0000259" key="2">
    <source>
        <dbReference type="Pfam" id="PF15749"/>
    </source>
</evidence>
<dbReference type="AlphaFoldDB" id="A0AAV2T1P1"/>
<dbReference type="GO" id="GO:0003682">
    <property type="term" value="F:chromatin binding"/>
    <property type="evidence" value="ECO:0007669"/>
    <property type="project" value="TreeGrafter"/>
</dbReference>
<protein>
    <recommendedName>
        <fullName evidence="2">MRN complex-interacting protein N-terminal domain-containing protein</fullName>
    </recommendedName>
</protein>
<dbReference type="PANTHER" id="PTHR15863">
    <property type="entry name" value="MRN COMPLEX-INTERACTING PROTEIN"/>
    <property type="match status" value="1"/>
</dbReference>
<feature type="compositionally biased region" description="Polar residues" evidence="1">
    <location>
        <begin position="131"/>
        <end position="142"/>
    </location>
</feature>
<dbReference type="PANTHER" id="PTHR15863:SF2">
    <property type="entry name" value="MRN COMPLEX-INTERACTING PROTEIN"/>
    <property type="match status" value="1"/>
</dbReference>
<organism evidence="3 4">
    <name type="scientific">Calicophoron daubneyi</name>
    <name type="common">Rumen fluke</name>
    <name type="synonym">Paramphistomum daubneyi</name>
    <dbReference type="NCBI Taxonomy" id="300641"/>
    <lineage>
        <taxon>Eukaryota</taxon>
        <taxon>Metazoa</taxon>
        <taxon>Spiralia</taxon>
        <taxon>Lophotrochozoa</taxon>
        <taxon>Platyhelminthes</taxon>
        <taxon>Trematoda</taxon>
        <taxon>Digenea</taxon>
        <taxon>Plagiorchiida</taxon>
        <taxon>Pronocephalata</taxon>
        <taxon>Paramphistomoidea</taxon>
        <taxon>Paramphistomidae</taxon>
        <taxon>Calicophoron</taxon>
    </lineage>
</organism>
<feature type="domain" description="MRN complex-interacting protein N-terminal" evidence="2">
    <location>
        <begin position="8"/>
        <end position="71"/>
    </location>
</feature>
<dbReference type="Proteomes" id="UP001497525">
    <property type="component" value="Unassembled WGS sequence"/>
</dbReference>
<proteinExistence type="predicted"/>
<evidence type="ECO:0000313" key="3">
    <source>
        <dbReference type="EMBL" id="CAL5130256.1"/>
    </source>
</evidence>
<sequence>MPVSYLALCCAKCMMFQVQQSVKSGKWTCKVCNTKQSILKVFADGSARECREIVQKLNKCAISNLTPSASMIDDQCTTPTVISTDPDEISVVNQYEGDEDGCESPVEDSEYRLNHCHAGGYEDEDNEESSYRLNPTTGRSDSALINTTKSDNGELSVNQFRSKWDVYLE</sequence>
<dbReference type="GO" id="GO:0005634">
    <property type="term" value="C:nucleus"/>
    <property type="evidence" value="ECO:0007669"/>
    <property type="project" value="TreeGrafter"/>
</dbReference>
<gene>
    <name evidence="3" type="ORF">CDAUBV1_LOCUS1672</name>
</gene>
<dbReference type="InterPro" id="IPR049472">
    <property type="entry name" value="MRNIP_N"/>
</dbReference>
<reference evidence="3" key="1">
    <citation type="submission" date="2024-06" db="EMBL/GenBank/DDBJ databases">
        <authorList>
            <person name="Liu X."/>
            <person name="Lenzi L."/>
            <person name="Haldenby T S."/>
            <person name="Uol C."/>
        </authorList>
    </citation>
    <scope>NUCLEOTIDE SEQUENCE</scope>
</reference>
<comment type="caution">
    <text evidence="3">The sequence shown here is derived from an EMBL/GenBank/DDBJ whole genome shotgun (WGS) entry which is preliminary data.</text>
</comment>
<dbReference type="Pfam" id="PF15749">
    <property type="entry name" value="MRNIP"/>
    <property type="match status" value="1"/>
</dbReference>
<evidence type="ECO:0000313" key="4">
    <source>
        <dbReference type="Proteomes" id="UP001497525"/>
    </source>
</evidence>
<accession>A0AAV2T1P1</accession>
<evidence type="ECO:0000256" key="1">
    <source>
        <dbReference type="SAM" id="MobiDB-lite"/>
    </source>
</evidence>
<dbReference type="InterPro" id="IPR032739">
    <property type="entry name" value="MRNIP"/>
</dbReference>
<dbReference type="GO" id="GO:0007095">
    <property type="term" value="P:mitotic G2 DNA damage checkpoint signaling"/>
    <property type="evidence" value="ECO:0007669"/>
    <property type="project" value="TreeGrafter"/>
</dbReference>
<feature type="region of interest" description="Disordered" evidence="1">
    <location>
        <begin position="119"/>
        <end position="142"/>
    </location>
</feature>
<name>A0AAV2T1P1_CALDB</name>